<name>D2R5Z3_PIRSD</name>
<accession>D2R5Z3</accession>
<dbReference type="HOGENOM" id="CLU_1011409_0_0_0"/>
<reference evidence="2 3" key="1">
    <citation type="journal article" date="2009" name="Stand. Genomic Sci.">
        <title>Complete genome sequence of Pirellula staleyi type strain (ATCC 27377).</title>
        <authorList>
            <person name="Clum A."/>
            <person name="Tindall B.J."/>
            <person name="Sikorski J."/>
            <person name="Ivanova N."/>
            <person name="Mavrommatis K."/>
            <person name="Lucas S."/>
            <person name="Glavina del Rio T."/>
            <person name="Nolan M."/>
            <person name="Chen F."/>
            <person name="Tice H."/>
            <person name="Pitluck S."/>
            <person name="Cheng J.F."/>
            <person name="Chertkov O."/>
            <person name="Brettin T."/>
            <person name="Han C."/>
            <person name="Detter J.C."/>
            <person name="Kuske C."/>
            <person name="Bruce D."/>
            <person name="Goodwin L."/>
            <person name="Ovchinikova G."/>
            <person name="Pati A."/>
            <person name="Mikhailova N."/>
            <person name="Chen A."/>
            <person name="Palaniappan K."/>
            <person name="Land M."/>
            <person name="Hauser L."/>
            <person name="Chang Y.J."/>
            <person name="Jeffries C.D."/>
            <person name="Chain P."/>
            <person name="Rohde M."/>
            <person name="Goker M."/>
            <person name="Bristow J."/>
            <person name="Eisen J.A."/>
            <person name="Markowitz V."/>
            <person name="Hugenholtz P."/>
            <person name="Kyrpides N.C."/>
            <person name="Klenk H.P."/>
            <person name="Lapidus A."/>
        </authorList>
    </citation>
    <scope>NUCLEOTIDE SEQUENCE [LARGE SCALE GENOMIC DNA]</scope>
    <source>
        <strain evidence="3">ATCC 27377 / DSM 6068 / ICPB 4128</strain>
    </source>
</reference>
<gene>
    <name evidence="2" type="ordered locus">Psta_4433</name>
</gene>
<protein>
    <submittedName>
        <fullName evidence="2">Uncharacterized protein</fullName>
    </submittedName>
</protein>
<dbReference type="EMBL" id="CP001848">
    <property type="protein sequence ID" value="ADB19078.1"/>
    <property type="molecule type" value="Genomic_DNA"/>
</dbReference>
<evidence type="ECO:0000313" key="2">
    <source>
        <dbReference type="EMBL" id="ADB19078.1"/>
    </source>
</evidence>
<dbReference type="Proteomes" id="UP000001887">
    <property type="component" value="Chromosome"/>
</dbReference>
<evidence type="ECO:0000313" key="3">
    <source>
        <dbReference type="Proteomes" id="UP000001887"/>
    </source>
</evidence>
<feature type="region of interest" description="Disordered" evidence="1">
    <location>
        <begin position="1"/>
        <end position="28"/>
    </location>
</feature>
<evidence type="ECO:0000256" key="1">
    <source>
        <dbReference type="SAM" id="MobiDB-lite"/>
    </source>
</evidence>
<proteinExistence type="predicted"/>
<dbReference type="KEGG" id="psl:Psta_4433"/>
<sequence length="275" mass="30891">MPNKKRPRRLSSAAQTTAPPQKISEPDRLGNELADAALRIVREQAEVACDEIRGPQIRILADTNARFWPVSSDRVKDWITQQLLERFRICVTQKQLAFVVRIVRATAWSCEKAPSQNDRSIWDAIENEPTGLALLQYLDERGGYEGRTRDLFKEVGRENFQKKLRPAFGRKNFPVNVQVFARRAASLSPLLYAVGITLSFAHKADGSYCTLKQTNTSTDQLPHFDEVSSVNASAVNQLPEIICGTDDATDGQTLTSKNPLTILDQIEALRIRNIQ</sequence>
<dbReference type="AlphaFoldDB" id="D2R5Z3"/>
<organism evidence="2 3">
    <name type="scientific">Pirellula staleyi (strain ATCC 27377 / DSM 6068 / ICPB 4128)</name>
    <name type="common">Pirella staleyi</name>
    <dbReference type="NCBI Taxonomy" id="530564"/>
    <lineage>
        <taxon>Bacteria</taxon>
        <taxon>Pseudomonadati</taxon>
        <taxon>Planctomycetota</taxon>
        <taxon>Planctomycetia</taxon>
        <taxon>Pirellulales</taxon>
        <taxon>Pirellulaceae</taxon>
        <taxon>Pirellula</taxon>
    </lineage>
</organism>
<keyword evidence="3" id="KW-1185">Reference proteome</keyword>